<accession>A0A0A2WKS3</accession>
<comment type="caution">
    <text evidence="1">The sequence shown here is derived from an EMBL/GenBank/DDBJ whole genome shotgun (WGS) entry which is preliminary data.</text>
</comment>
<name>A0A0A2WKS3_9GAMM</name>
<dbReference type="PATRIC" id="fig|1300345.3.peg.1521"/>
<dbReference type="STRING" id="1300345.LF41_2977"/>
<organism evidence="1 2">
    <name type="scientific">Lysobacter dokdonensis DS-58</name>
    <dbReference type="NCBI Taxonomy" id="1300345"/>
    <lineage>
        <taxon>Bacteria</taxon>
        <taxon>Pseudomonadati</taxon>
        <taxon>Pseudomonadota</taxon>
        <taxon>Gammaproteobacteria</taxon>
        <taxon>Lysobacterales</taxon>
        <taxon>Lysobacteraceae</taxon>
        <taxon>Noviluteimonas</taxon>
    </lineage>
</organism>
<keyword evidence="2" id="KW-1185">Reference proteome</keyword>
<proteinExistence type="predicted"/>
<dbReference type="AlphaFoldDB" id="A0A0A2WKS3"/>
<dbReference type="RefSeq" id="WP_152599940.1">
    <property type="nucleotide sequence ID" value="NZ_JRKJ01000008.1"/>
</dbReference>
<reference evidence="1 2" key="1">
    <citation type="submission" date="2014-09" db="EMBL/GenBank/DDBJ databases">
        <title>Genome sequences of Lysobacter dokdonensis DS-58.</title>
        <authorList>
            <person name="Kim J.F."/>
            <person name="Kwak M.-J."/>
        </authorList>
    </citation>
    <scope>NUCLEOTIDE SEQUENCE [LARGE SCALE GENOMIC DNA]</scope>
    <source>
        <strain evidence="1 2">DS-58</strain>
    </source>
</reference>
<dbReference type="Proteomes" id="UP000030518">
    <property type="component" value="Unassembled WGS sequence"/>
</dbReference>
<evidence type="ECO:0000313" key="2">
    <source>
        <dbReference type="Proteomes" id="UP000030518"/>
    </source>
</evidence>
<evidence type="ECO:0000313" key="1">
    <source>
        <dbReference type="EMBL" id="KGQ19327.1"/>
    </source>
</evidence>
<gene>
    <name evidence="1" type="ORF">LF41_2977</name>
</gene>
<protein>
    <submittedName>
        <fullName evidence="1">Uncharacterized protein</fullName>
    </submittedName>
</protein>
<dbReference type="EMBL" id="JRKJ01000008">
    <property type="protein sequence ID" value="KGQ19327.1"/>
    <property type="molecule type" value="Genomic_DNA"/>
</dbReference>
<sequence length="84" mass="9353">MARPSPAALDVMEHIADAVEDLDALLAHADRLSNAEIARRLAHCRQTLVRAQSVGAELLLEMLNLSERHELMESEIEAIRESTH</sequence>